<dbReference type="InterPro" id="IPR007890">
    <property type="entry name" value="CHASE2"/>
</dbReference>
<dbReference type="AlphaFoldDB" id="A0A1F6TKH4"/>
<proteinExistence type="predicted"/>
<feature type="transmembrane region" description="Helical" evidence="1">
    <location>
        <begin position="28"/>
        <end position="46"/>
    </location>
</feature>
<accession>A0A1F6TKH4</accession>
<evidence type="ECO:0000313" key="4">
    <source>
        <dbReference type="Proteomes" id="UP000178885"/>
    </source>
</evidence>
<feature type="transmembrane region" description="Helical" evidence="1">
    <location>
        <begin position="335"/>
        <end position="353"/>
    </location>
</feature>
<keyword evidence="1" id="KW-1133">Transmembrane helix</keyword>
<dbReference type="STRING" id="1817760.A2151_06495"/>
<dbReference type="EMBL" id="MFSU01000101">
    <property type="protein sequence ID" value="OGI45589.1"/>
    <property type="molecule type" value="Genomic_DNA"/>
</dbReference>
<gene>
    <name evidence="3" type="ORF">A2151_06495</name>
</gene>
<keyword evidence="1" id="KW-0472">Membrane</keyword>
<evidence type="ECO:0000256" key="1">
    <source>
        <dbReference type="SAM" id="Phobius"/>
    </source>
</evidence>
<evidence type="ECO:0000259" key="2">
    <source>
        <dbReference type="SMART" id="SM01080"/>
    </source>
</evidence>
<comment type="caution">
    <text evidence="3">The sequence shown here is derived from an EMBL/GenBank/DDBJ whole genome shotgun (WGS) entry which is preliminary data.</text>
</comment>
<sequence>MPAVHFIQRLVRSVLLPVAALSDRLGNLFYVGLAAIVIVGGGAALSTGATDGMKSKVYDLIMKYRFRAPAPDPDIVLVDIDEAALAAMAPEFGRWPWPRNIMGELVEGITPQKPKAIVFDITFADPDVFNAAGDRYLRDALARTPNTYFPMIRLGEEADAQSALKVSELPGVVKFEEDAPADATVAAVLPFFYDALTDNRLGANNLDADADGIVRHYPVYLDAYGWRIGSLPANVAAAVGAVPPAQDRILLNWRGRPLAYPRVSFHEVYFDLLKKERARPQAEFTGKVVIIGSTAPALFDMRPTPMAKVHPGAEILATALDNLKNGDSLTELPRWIYILTTLVAVSLLAAAFVYSIDQRLLTLVFTVLQSAFLAASYLTLNFSTVFVDLTAPFAFTLLYFSVARFNSTFLGYRRSGHALFSAVLDRGNECRAILAQCHFRLEPRAAALRLRAALKKEAGLTRLGVVTAPLYKGTPLLHSFFQDTLLLYWLVPAEQERAAFEDAIAALARMRPIVERHSRRLGAEDKTAVTVMLHALAFKVDEQGEWRLRGEEALGRTYTLAGAPAAGGAARIVATEEFKAMCRGASAQVPETLGKIGLQC</sequence>
<feature type="transmembrane region" description="Helical" evidence="1">
    <location>
        <begin position="385"/>
        <end position="405"/>
    </location>
</feature>
<protein>
    <recommendedName>
        <fullName evidence="2">CHASE2 domain-containing protein</fullName>
    </recommendedName>
</protein>
<evidence type="ECO:0000313" key="3">
    <source>
        <dbReference type="EMBL" id="OGI45589.1"/>
    </source>
</evidence>
<keyword evidence="1" id="KW-0812">Transmembrane</keyword>
<name>A0A1F6TKH4_9PROT</name>
<feature type="transmembrane region" description="Helical" evidence="1">
    <location>
        <begin position="360"/>
        <end position="379"/>
    </location>
</feature>
<dbReference type="Proteomes" id="UP000178885">
    <property type="component" value="Unassembled WGS sequence"/>
</dbReference>
<dbReference type="SMART" id="SM01080">
    <property type="entry name" value="CHASE2"/>
    <property type="match status" value="1"/>
</dbReference>
<reference evidence="3 4" key="1">
    <citation type="journal article" date="2016" name="Nat. Commun.">
        <title>Thousands of microbial genomes shed light on interconnected biogeochemical processes in an aquifer system.</title>
        <authorList>
            <person name="Anantharaman K."/>
            <person name="Brown C.T."/>
            <person name="Hug L.A."/>
            <person name="Sharon I."/>
            <person name="Castelle C.J."/>
            <person name="Probst A.J."/>
            <person name="Thomas B.C."/>
            <person name="Singh A."/>
            <person name="Wilkins M.J."/>
            <person name="Karaoz U."/>
            <person name="Brodie E.L."/>
            <person name="Williams K.H."/>
            <person name="Hubbard S.S."/>
            <person name="Banfield J.F."/>
        </authorList>
    </citation>
    <scope>NUCLEOTIDE SEQUENCE [LARGE SCALE GENOMIC DNA]</scope>
</reference>
<dbReference type="Pfam" id="PF05226">
    <property type="entry name" value="CHASE2"/>
    <property type="match status" value="1"/>
</dbReference>
<feature type="domain" description="CHASE2" evidence="2">
    <location>
        <begin position="50"/>
        <end position="352"/>
    </location>
</feature>
<organism evidence="3 4">
    <name type="scientific">Candidatus Muproteobacteria bacterium RBG_16_65_34</name>
    <dbReference type="NCBI Taxonomy" id="1817760"/>
    <lineage>
        <taxon>Bacteria</taxon>
        <taxon>Pseudomonadati</taxon>
        <taxon>Pseudomonadota</taxon>
        <taxon>Candidatus Muproteobacteria</taxon>
    </lineage>
</organism>